<accession>A0A2N3N3Y6</accession>
<dbReference type="PROSITE" id="PS50190">
    <property type="entry name" value="SEC7"/>
    <property type="match status" value="1"/>
</dbReference>
<proteinExistence type="predicted"/>
<feature type="compositionally biased region" description="Low complexity" evidence="2">
    <location>
        <begin position="229"/>
        <end position="242"/>
    </location>
</feature>
<dbReference type="InParanoid" id="A0A2N3N3Y6"/>
<evidence type="ECO:0000313" key="4">
    <source>
        <dbReference type="EMBL" id="PKS07143.1"/>
    </source>
</evidence>
<reference evidence="4 5" key="1">
    <citation type="journal article" date="2017" name="G3 (Bethesda)">
        <title>First Draft Genome Sequence of the Pathogenic Fungus Lomentospora prolificans (Formerly Scedosporium prolificans).</title>
        <authorList>
            <person name="Luo R."/>
            <person name="Zimin A."/>
            <person name="Workman R."/>
            <person name="Fan Y."/>
            <person name="Pertea G."/>
            <person name="Grossman N."/>
            <person name="Wear M.P."/>
            <person name="Jia B."/>
            <person name="Miller H."/>
            <person name="Casadevall A."/>
            <person name="Timp W."/>
            <person name="Zhang S.X."/>
            <person name="Salzberg S.L."/>
        </authorList>
    </citation>
    <scope>NUCLEOTIDE SEQUENCE [LARGE SCALE GENOMIC DNA]</scope>
    <source>
        <strain evidence="4 5">JHH-5317</strain>
    </source>
</reference>
<dbReference type="SUPFAM" id="SSF48425">
    <property type="entry name" value="Sec7 domain"/>
    <property type="match status" value="1"/>
</dbReference>
<feature type="region of interest" description="Disordered" evidence="2">
    <location>
        <begin position="1316"/>
        <end position="1336"/>
    </location>
</feature>
<feature type="region of interest" description="Disordered" evidence="2">
    <location>
        <begin position="1438"/>
        <end position="1491"/>
    </location>
</feature>
<feature type="compositionally biased region" description="Basic and acidic residues" evidence="2">
    <location>
        <begin position="1591"/>
        <end position="1608"/>
    </location>
</feature>
<dbReference type="PANTHER" id="PTHR10663:SF373">
    <property type="entry name" value="PH AND SEC7 DOMAIN-CONTAINING PROTEIN C11E3.11C"/>
    <property type="match status" value="1"/>
</dbReference>
<feature type="compositionally biased region" description="Low complexity" evidence="2">
    <location>
        <begin position="1048"/>
        <end position="1058"/>
    </location>
</feature>
<gene>
    <name evidence="4" type="ORF">jhhlp_005743</name>
</gene>
<evidence type="ECO:0000313" key="5">
    <source>
        <dbReference type="Proteomes" id="UP000233524"/>
    </source>
</evidence>
<feature type="compositionally biased region" description="Pro residues" evidence="2">
    <location>
        <begin position="551"/>
        <end position="569"/>
    </location>
</feature>
<dbReference type="PANTHER" id="PTHR10663">
    <property type="entry name" value="GUANYL-NUCLEOTIDE EXCHANGE FACTOR"/>
    <property type="match status" value="1"/>
</dbReference>
<dbReference type="InterPro" id="IPR023394">
    <property type="entry name" value="Sec7_C_sf"/>
</dbReference>
<dbReference type="InterPro" id="IPR035999">
    <property type="entry name" value="Sec7_dom_sf"/>
</dbReference>
<feature type="compositionally biased region" description="Polar residues" evidence="2">
    <location>
        <begin position="472"/>
        <end position="485"/>
    </location>
</feature>
<dbReference type="EMBL" id="NLAX01000701">
    <property type="protein sequence ID" value="PKS07143.1"/>
    <property type="molecule type" value="Genomic_DNA"/>
</dbReference>
<evidence type="ECO:0000256" key="1">
    <source>
        <dbReference type="SAM" id="Coils"/>
    </source>
</evidence>
<dbReference type="STRING" id="41688.A0A2N3N3Y6"/>
<keyword evidence="5" id="KW-1185">Reference proteome</keyword>
<feature type="compositionally biased region" description="Basic residues" evidence="2">
    <location>
        <begin position="1"/>
        <end position="10"/>
    </location>
</feature>
<dbReference type="GO" id="GO:0005085">
    <property type="term" value="F:guanyl-nucleotide exchange factor activity"/>
    <property type="evidence" value="ECO:0007669"/>
    <property type="project" value="InterPro"/>
</dbReference>
<feature type="compositionally biased region" description="Polar residues" evidence="2">
    <location>
        <begin position="13"/>
        <end position="23"/>
    </location>
</feature>
<sequence>MSPTPQKRRPPNLNLSINTSTAATPPKPPLVPILKPRDPVPQTPPNRRAQTHTSRTRANPTAVSRAVKLPQPSSSHSQHADDRDSSLVPSTTTPAHRTSSTAPDPADLDVEEVPPVDMSNKENEYGPRDSHDLSMPHSQSTRDSLMASMLLSLDQLTSLGQTSSAHMTIYDDSSRGYSSYGAAMPPALSDDRTWTRTSRASRPNTSSRFGPSHGHSYSSDLEAGDDAARLNLNRSRRSNSNSTYQTSDPTRMNSLRGSIKSSQPSTPRRLHTRGGGKGSKSSSSNSIDAGYVQVLGSQRWASGFGGRSSSFDYGHRPVENTQPTWHTDFTHTFLNDDYDAAPTPTVPGGPRRTAPPTPVTATFMTTEPMPVPTPVPEPRTPTLERKRSTRSARSMTASGRKGESKFSTVREAIPPLPTFADLDLDSAPAPHVGYEKAKEAIPATGAVISPTAYVTTPQPKEKQGFFRRVFGSSRNTTPTSSTHDLSQSPAQFSSSSNLNGDHNGQPGGSQTRTNSTPSRDGSSNSPHVLQKKPSSFFRRRKKSSVHDSEAPPLPRPEDAPPLPTGPLVPPISLQPNLDKFSSGPEPSPVSSLRKVMSPYLRGSPTVAVTPLPAPEEQQSPPAEPRSHYAKDIEGYKRDFSPDYEPSPKAVIRTVDQKSSTSPDLSTSTSPRLDTPDRPPPDIPHSSDARNDSFLNLDPPSDNEFELAATPSARVKAAAKSKTTTPAATDTEDETDEGNGAETESDERMLAAEGHLLAPLRHKERRGDDTFKPIRRRIRAALDITDSEEEPNSATLALPIEGARSVSAQSDSAASGFRTSPSNTPSVRVELTPEESVARIAKTNGHLDSKQPIDEPDFVVGDPTDDDRQKAQKIFDGNEDFIQKDKAAAWMGAEGLVRQRTLRAYMDLYDFTDLSIIASLRQVCGRLVMRAETQQMDRILLAYSARWCECNANHGFKSIDVIHTICYSIMLLNTDLHMADIESKMTRSQFVKNTLTTIQQALEESSPEVYERPTILPGKAGMLAAEEVRPSTDQPRSSNRLSFLPPGRTDTNAPDAPTDDCGPLVKAPFDGPIKAWEGQIELVLKDIYASIRDERLPLFGAESDRYQTGPASQSSLSVMGMLKRTPSVLSKAPSESQSSLRGRIAESSRTNNSRWGSKSRSRHRLGNTGFSSSRTSFDDGNSIWSPAASSATWSRQSLGRTQTSMSMDSFGSAWPRNDYQQSIGFANALSQAIIREDIPGGGAPSIMSNDDKNGAPLLEDESLELAGPPWVKEGIVTHKHHLDGIDRKAKDRNWTEVFAVVQKGTLSLFSFSPNKSLRNKTRSSRHNKGMPIQVGGGNWQENATNLGTFSLRQTLASALPPPGYSRSRPHVWALSLPTGAVHLFQVGTPEIIKEFVTTANYWSARLSTHPLIGGISNIEYGWSEAIVNNSLVTAINESTTSVNHPGRISRPGSSATTGHGHGRKASVQSGRSYRSGSFDLGPMGGPGSGSRHKLPGDKIHIAEWVPPTQSLRASNQGEEEQLRTLEAYVRSIEEELQQHNQLRSPMLLAFSPRGHNAAKAMANWERKSAYLLREIVKYRTYVDCLQQADSRKKEIYGEREEREREREETTEIGVGAE</sequence>
<feature type="region of interest" description="Disordered" evidence="2">
    <location>
        <begin position="181"/>
        <end position="286"/>
    </location>
</feature>
<feature type="coiled-coil region" evidence="1">
    <location>
        <begin position="1514"/>
        <end position="1541"/>
    </location>
</feature>
<dbReference type="Gene3D" id="1.10.1000.11">
    <property type="entry name" value="Arf Nucleotide-binding Site Opener,domain 2"/>
    <property type="match status" value="1"/>
</dbReference>
<feature type="compositionally biased region" description="Low complexity" evidence="2">
    <location>
        <begin position="715"/>
        <end position="728"/>
    </location>
</feature>
<protein>
    <recommendedName>
        <fullName evidence="3">SEC7 domain-containing protein</fullName>
    </recommendedName>
</protein>
<dbReference type="SUPFAM" id="SSF50729">
    <property type="entry name" value="PH domain-like"/>
    <property type="match status" value="1"/>
</dbReference>
<evidence type="ECO:0000256" key="2">
    <source>
        <dbReference type="SAM" id="MobiDB-lite"/>
    </source>
</evidence>
<feature type="compositionally biased region" description="Polar residues" evidence="2">
    <location>
        <begin position="1465"/>
        <end position="1474"/>
    </location>
</feature>
<feature type="compositionally biased region" description="Acidic residues" evidence="2">
    <location>
        <begin position="729"/>
        <end position="744"/>
    </location>
</feature>
<dbReference type="Proteomes" id="UP000233524">
    <property type="component" value="Unassembled WGS sequence"/>
</dbReference>
<dbReference type="Pfam" id="PF15410">
    <property type="entry name" value="PH_9"/>
    <property type="match status" value="1"/>
</dbReference>
<feature type="compositionally biased region" description="Polar residues" evidence="2">
    <location>
        <begin position="243"/>
        <end position="266"/>
    </location>
</feature>
<feature type="compositionally biased region" description="Low complexity" evidence="2">
    <location>
        <begin position="486"/>
        <end position="496"/>
    </location>
</feature>
<feature type="compositionally biased region" description="Polar residues" evidence="2">
    <location>
        <begin position="1030"/>
        <end position="1040"/>
    </location>
</feature>
<dbReference type="Pfam" id="PF01369">
    <property type="entry name" value="Sec7"/>
    <property type="match status" value="1"/>
</dbReference>
<feature type="compositionally biased region" description="Polar residues" evidence="2">
    <location>
        <begin position="497"/>
        <end position="527"/>
    </location>
</feature>
<evidence type="ECO:0000259" key="3">
    <source>
        <dbReference type="PROSITE" id="PS50190"/>
    </source>
</evidence>
<comment type="caution">
    <text evidence="4">The sequence shown here is derived from an EMBL/GenBank/DDBJ whole genome shotgun (WGS) entry which is preliminary data.</text>
</comment>
<dbReference type="Gene3D" id="2.30.29.30">
    <property type="entry name" value="Pleckstrin-homology domain (PH domain)/Phosphotyrosine-binding domain (PTB)"/>
    <property type="match status" value="1"/>
</dbReference>
<feature type="region of interest" description="Disordered" evidence="2">
    <location>
        <begin position="1"/>
        <end position="142"/>
    </location>
</feature>
<feature type="compositionally biased region" description="Pro residues" evidence="2">
    <location>
        <begin position="369"/>
        <end position="379"/>
    </location>
</feature>
<dbReference type="OrthoDB" id="2157641at2759"/>
<feature type="compositionally biased region" description="Low complexity" evidence="2">
    <location>
        <begin position="658"/>
        <end position="672"/>
    </location>
</feature>
<keyword evidence="1" id="KW-0175">Coiled coil</keyword>
<dbReference type="SMART" id="SM00222">
    <property type="entry name" value="Sec7"/>
    <property type="match status" value="1"/>
</dbReference>
<feature type="compositionally biased region" description="Basic and acidic residues" evidence="2">
    <location>
        <begin position="673"/>
        <end position="690"/>
    </location>
</feature>
<feature type="compositionally biased region" description="Basic residues" evidence="2">
    <location>
        <begin position="1316"/>
        <end position="1327"/>
    </location>
</feature>
<feature type="compositionally biased region" description="Basic and acidic residues" evidence="2">
    <location>
        <begin position="119"/>
        <end position="134"/>
    </location>
</feature>
<feature type="compositionally biased region" description="Polar residues" evidence="2">
    <location>
        <begin position="51"/>
        <end position="62"/>
    </location>
</feature>
<feature type="compositionally biased region" description="Polar residues" evidence="2">
    <location>
        <begin position="195"/>
        <end position="219"/>
    </location>
</feature>
<dbReference type="InterPro" id="IPR011993">
    <property type="entry name" value="PH-like_dom_sf"/>
</dbReference>
<feature type="region of interest" description="Disordered" evidence="2">
    <location>
        <begin position="1026"/>
        <end position="1058"/>
    </location>
</feature>
<feature type="compositionally biased region" description="Polar residues" evidence="2">
    <location>
        <begin position="1167"/>
        <end position="1176"/>
    </location>
</feature>
<feature type="compositionally biased region" description="Polar residues" evidence="2">
    <location>
        <begin position="87"/>
        <end position="102"/>
    </location>
</feature>
<dbReference type="GO" id="GO:0032012">
    <property type="term" value="P:regulation of ARF protein signal transduction"/>
    <property type="evidence" value="ECO:0007669"/>
    <property type="project" value="InterPro"/>
</dbReference>
<dbReference type="InterPro" id="IPR000904">
    <property type="entry name" value="Sec7_dom"/>
</dbReference>
<feature type="region of interest" description="Disordered" evidence="2">
    <location>
        <begin position="1591"/>
        <end position="1616"/>
    </location>
</feature>
<dbReference type="InterPro" id="IPR041681">
    <property type="entry name" value="PH_9"/>
</dbReference>
<feature type="region of interest" description="Disordered" evidence="2">
    <location>
        <begin position="1126"/>
        <end position="1176"/>
    </location>
</feature>
<name>A0A2N3N3Y6_9PEZI</name>
<feature type="domain" description="SEC7" evidence="3">
    <location>
        <begin position="832"/>
        <end position="1007"/>
    </location>
</feature>
<dbReference type="VEuPathDB" id="FungiDB:jhhlp_005743"/>
<organism evidence="4 5">
    <name type="scientific">Lomentospora prolificans</name>
    <dbReference type="NCBI Taxonomy" id="41688"/>
    <lineage>
        <taxon>Eukaryota</taxon>
        <taxon>Fungi</taxon>
        <taxon>Dikarya</taxon>
        <taxon>Ascomycota</taxon>
        <taxon>Pezizomycotina</taxon>
        <taxon>Sordariomycetes</taxon>
        <taxon>Hypocreomycetidae</taxon>
        <taxon>Microascales</taxon>
        <taxon>Microascaceae</taxon>
        <taxon>Lomentospora</taxon>
    </lineage>
</organism>
<feature type="region of interest" description="Disordered" evidence="2">
    <location>
        <begin position="471"/>
        <end position="767"/>
    </location>
</feature>
<feature type="compositionally biased region" description="Polar residues" evidence="2">
    <location>
        <begin position="1146"/>
        <end position="1155"/>
    </location>
</feature>
<feature type="compositionally biased region" description="Basic and acidic residues" evidence="2">
    <location>
        <begin position="624"/>
        <end position="640"/>
    </location>
</feature>
<feature type="region of interest" description="Disordered" evidence="2">
    <location>
        <begin position="363"/>
        <end position="406"/>
    </location>
</feature>